<dbReference type="AlphaFoldDB" id="A0A9E7L7A1"/>
<dbReference type="Gene3D" id="3.40.309.10">
    <property type="entry name" value="Aldehyde Dehydrogenase, Chain A, domain 2"/>
    <property type="match status" value="1"/>
</dbReference>
<protein>
    <submittedName>
        <fullName evidence="2">Aldehyde dehydrogenase family</fullName>
    </submittedName>
</protein>
<dbReference type="PANTHER" id="PTHR11699">
    <property type="entry name" value="ALDEHYDE DEHYDROGENASE-RELATED"/>
    <property type="match status" value="1"/>
</dbReference>
<dbReference type="SUPFAM" id="SSF53720">
    <property type="entry name" value="ALDH-like"/>
    <property type="match status" value="1"/>
</dbReference>
<gene>
    <name evidence="2" type="ORF">MUK42_17941</name>
</gene>
<reference evidence="2" key="1">
    <citation type="submission" date="2022-05" db="EMBL/GenBank/DDBJ databases">
        <title>The Musa troglodytarum L. genome provides insights into the mechanism of non-climacteric behaviour and enrichment of carotenoids.</title>
        <authorList>
            <person name="Wang J."/>
        </authorList>
    </citation>
    <scope>NUCLEOTIDE SEQUENCE</scope>
    <source>
        <tissue evidence="2">Leaf</tissue>
    </source>
</reference>
<feature type="domain" description="Aldehyde dehydrogenase" evidence="1">
    <location>
        <begin position="93"/>
        <end position="186"/>
    </location>
</feature>
<evidence type="ECO:0000259" key="1">
    <source>
        <dbReference type="Pfam" id="PF00171"/>
    </source>
</evidence>
<dbReference type="OrthoDB" id="310895at2759"/>
<dbReference type="InterPro" id="IPR015590">
    <property type="entry name" value="Aldehyde_DH_dom"/>
</dbReference>
<proteinExistence type="predicted"/>
<dbReference type="EMBL" id="CP097510">
    <property type="protein sequence ID" value="URE40339.1"/>
    <property type="molecule type" value="Genomic_DNA"/>
</dbReference>
<evidence type="ECO:0000313" key="2">
    <source>
        <dbReference type="EMBL" id="URE40339.1"/>
    </source>
</evidence>
<dbReference type="InterPro" id="IPR016163">
    <property type="entry name" value="Ald_DH_C"/>
</dbReference>
<sequence length="255" mass="28209">MAFWWPLLVLGVAFVVCRFLLMLIPPSVPSIEIPRKGKVPQTDKVQCYEPATMKYLGYTQASTPDEVFWALNVAQESKSGILSPRGASAIWKTFGPIIPIMKFSSDEEVIKLANDSNYGLGCAVFSGNQKRAIAIASQLHCGVAAINDFASTYMCQSLPFGGVKHSGFGRFAGVEGLRACCLVKSVVEDRWWPYIKTVIPKPIQYPVAENAFEFQQSLVEALYGLNVWDRLRALTSVVKIISEKSPKPVNAKKRE</sequence>
<name>A0A9E7L7A1_9LILI</name>
<dbReference type="Proteomes" id="UP001055439">
    <property type="component" value="Chromosome 8"/>
</dbReference>
<dbReference type="InterPro" id="IPR016161">
    <property type="entry name" value="Ald_DH/histidinol_DH"/>
</dbReference>
<accession>A0A9E7L7A1</accession>
<dbReference type="Pfam" id="PF00171">
    <property type="entry name" value="Aldedh"/>
    <property type="match status" value="1"/>
</dbReference>
<organism evidence="2 3">
    <name type="scientific">Musa troglodytarum</name>
    <name type="common">fe'i banana</name>
    <dbReference type="NCBI Taxonomy" id="320322"/>
    <lineage>
        <taxon>Eukaryota</taxon>
        <taxon>Viridiplantae</taxon>
        <taxon>Streptophyta</taxon>
        <taxon>Embryophyta</taxon>
        <taxon>Tracheophyta</taxon>
        <taxon>Spermatophyta</taxon>
        <taxon>Magnoliopsida</taxon>
        <taxon>Liliopsida</taxon>
        <taxon>Zingiberales</taxon>
        <taxon>Musaceae</taxon>
        <taxon>Musa</taxon>
    </lineage>
</organism>
<dbReference type="GO" id="GO:0016620">
    <property type="term" value="F:oxidoreductase activity, acting on the aldehyde or oxo group of donors, NAD or NADP as acceptor"/>
    <property type="evidence" value="ECO:0007669"/>
    <property type="project" value="InterPro"/>
</dbReference>
<keyword evidence="3" id="KW-1185">Reference proteome</keyword>
<evidence type="ECO:0000313" key="3">
    <source>
        <dbReference type="Proteomes" id="UP001055439"/>
    </source>
</evidence>
<dbReference type="InterPro" id="IPR016162">
    <property type="entry name" value="Ald_DH_N"/>
</dbReference>
<dbReference type="Gene3D" id="3.40.605.10">
    <property type="entry name" value="Aldehyde Dehydrogenase, Chain A, domain 1"/>
    <property type="match status" value="1"/>
</dbReference>